<keyword evidence="6" id="KW-0573">Peptidoglycan synthesis</keyword>
<dbReference type="SUPFAM" id="SSF56601">
    <property type="entry name" value="beta-lactamase/transpeptidase-like"/>
    <property type="match status" value="1"/>
</dbReference>
<evidence type="ECO:0000256" key="7">
    <source>
        <dbReference type="ARBA" id="ARBA00023136"/>
    </source>
</evidence>
<dbReference type="GO" id="GO:0071555">
    <property type="term" value="P:cell wall organization"/>
    <property type="evidence" value="ECO:0007669"/>
    <property type="project" value="UniProtKB-KW"/>
</dbReference>
<dbReference type="GO" id="GO:0009252">
    <property type="term" value="P:peptidoglycan biosynthetic process"/>
    <property type="evidence" value="ECO:0007669"/>
    <property type="project" value="UniProtKB-KW"/>
</dbReference>
<dbReference type="GO" id="GO:0016020">
    <property type="term" value="C:membrane"/>
    <property type="evidence" value="ECO:0007669"/>
    <property type="project" value="UniProtKB-SubCell"/>
</dbReference>
<comment type="subcellular location">
    <subcellularLocation>
        <location evidence="1">Membrane</location>
    </subcellularLocation>
</comment>
<name>A0A2M6WW57_9BACT</name>
<dbReference type="GO" id="GO:0008360">
    <property type="term" value="P:regulation of cell shape"/>
    <property type="evidence" value="ECO:0007669"/>
    <property type="project" value="UniProtKB-KW"/>
</dbReference>
<keyword evidence="8" id="KW-0961">Cell wall biogenesis/degradation</keyword>
<keyword evidence="5" id="KW-0133">Cell shape</keyword>
<comment type="caution">
    <text evidence="12">The sequence shown here is derived from an EMBL/GenBank/DDBJ whole genome shotgun (WGS) entry which is preliminary data.</text>
</comment>
<evidence type="ECO:0000313" key="13">
    <source>
        <dbReference type="Proteomes" id="UP000228596"/>
    </source>
</evidence>
<proteinExistence type="predicted"/>
<evidence type="ECO:0000256" key="4">
    <source>
        <dbReference type="ARBA" id="ARBA00022679"/>
    </source>
</evidence>
<evidence type="ECO:0000313" key="12">
    <source>
        <dbReference type="EMBL" id="PIT97020.1"/>
    </source>
</evidence>
<evidence type="ECO:0000256" key="5">
    <source>
        <dbReference type="ARBA" id="ARBA00022960"/>
    </source>
</evidence>
<evidence type="ECO:0000256" key="10">
    <source>
        <dbReference type="ARBA" id="ARBA00049902"/>
    </source>
</evidence>
<keyword evidence="2" id="KW-1003">Cell membrane</keyword>
<keyword evidence="4" id="KW-0808">Transferase</keyword>
<evidence type="ECO:0000256" key="9">
    <source>
        <dbReference type="ARBA" id="ARBA00044770"/>
    </source>
</evidence>
<evidence type="ECO:0000256" key="6">
    <source>
        <dbReference type="ARBA" id="ARBA00022984"/>
    </source>
</evidence>
<evidence type="ECO:0000256" key="3">
    <source>
        <dbReference type="ARBA" id="ARBA00022676"/>
    </source>
</evidence>
<dbReference type="InterPro" id="IPR001460">
    <property type="entry name" value="PCN-bd_Tpept"/>
</dbReference>
<dbReference type="GO" id="GO:0008955">
    <property type="term" value="F:peptidoglycan glycosyltransferase activity"/>
    <property type="evidence" value="ECO:0007669"/>
    <property type="project" value="UniProtKB-EC"/>
</dbReference>
<keyword evidence="7" id="KW-0472">Membrane</keyword>
<accession>A0A2M6WW57</accession>
<dbReference type="InterPro" id="IPR012338">
    <property type="entry name" value="Beta-lactam/transpept-like"/>
</dbReference>
<organism evidence="12 13">
    <name type="scientific">Candidatus Berkelbacteria bacterium CG10_big_fil_rev_8_21_14_0_10_41_12</name>
    <dbReference type="NCBI Taxonomy" id="1974513"/>
    <lineage>
        <taxon>Bacteria</taxon>
        <taxon>Candidatus Berkelbacteria</taxon>
    </lineage>
</organism>
<dbReference type="EC" id="2.4.99.28" evidence="9"/>
<gene>
    <name evidence="12" type="ORF">COT77_03700</name>
</gene>
<dbReference type="Proteomes" id="UP000228596">
    <property type="component" value="Unassembled WGS sequence"/>
</dbReference>
<dbReference type="PANTHER" id="PTHR32282">
    <property type="entry name" value="BINDING PROTEIN TRANSPEPTIDASE, PUTATIVE-RELATED"/>
    <property type="match status" value="1"/>
</dbReference>
<sequence length="280" mass="31396">QALGQSLNLPSVKVLYLAGLNNSLKTLSDFGITTLNDPLRFGLSLVLGGGEIKLVELVNAYASLAQEGVRHNQVFILKIEDKNGKVLEKYADIAVQMAEPQYARLVNNILSDAETRHGLFQNSFNLTIFPDREVALKTGTTEDFRDAWAFGHTPSFAVGVWAGNNNNAPMQKQAGSILAALPMWHDFLGQVFEKYPDKIPFESFNEPEVVEEIKLMLNGQFIVQENNQPTTHSILYFVDKNDPLGPIPSYPENDPQFKNWEQGVKLWLLNHPEFFMGITM</sequence>
<dbReference type="AlphaFoldDB" id="A0A2M6WW57"/>
<evidence type="ECO:0000256" key="8">
    <source>
        <dbReference type="ARBA" id="ARBA00023316"/>
    </source>
</evidence>
<dbReference type="InterPro" id="IPR050396">
    <property type="entry name" value="Glycosyltr_51/Transpeptidase"/>
</dbReference>
<keyword evidence="3" id="KW-0328">Glycosyltransferase</keyword>
<dbReference type="GO" id="GO:0030288">
    <property type="term" value="C:outer membrane-bounded periplasmic space"/>
    <property type="evidence" value="ECO:0007669"/>
    <property type="project" value="TreeGrafter"/>
</dbReference>
<dbReference type="GO" id="GO:0008658">
    <property type="term" value="F:penicillin binding"/>
    <property type="evidence" value="ECO:0007669"/>
    <property type="project" value="InterPro"/>
</dbReference>
<feature type="domain" description="Penicillin-binding protein transpeptidase" evidence="11">
    <location>
        <begin position="51"/>
        <end position="155"/>
    </location>
</feature>
<protein>
    <recommendedName>
        <fullName evidence="9">peptidoglycan glycosyltransferase</fullName>
        <ecNumber evidence="9">2.4.99.28</ecNumber>
    </recommendedName>
</protein>
<reference evidence="13" key="1">
    <citation type="submission" date="2017-09" db="EMBL/GenBank/DDBJ databases">
        <title>Depth-based differentiation of microbial function through sediment-hosted aquifers and enrichment of novel symbionts in the deep terrestrial subsurface.</title>
        <authorList>
            <person name="Probst A.J."/>
            <person name="Ladd B."/>
            <person name="Jarett J.K."/>
            <person name="Geller-Mcgrath D.E."/>
            <person name="Sieber C.M.K."/>
            <person name="Emerson J.B."/>
            <person name="Anantharaman K."/>
            <person name="Thomas B.C."/>
            <person name="Malmstrom R."/>
            <person name="Stieglmeier M."/>
            <person name="Klingl A."/>
            <person name="Woyke T."/>
            <person name="Ryan C.M."/>
            <person name="Banfield J.F."/>
        </authorList>
    </citation>
    <scope>NUCLEOTIDE SEQUENCE [LARGE SCALE GENOMIC DNA]</scope>
</reference>
<dbReference type="EMBL" id="PEZV01000042">
    <property type="protein sequence ID" value="PIT97020.1"/>
    <property type="molecule type" value="Genomic_DNA"/>
</dbReference>
<dbReference type="Gene3D" id="3.40.710.10">
    <property type="entry name" value="DD-peptidase/beta-lactamase superfamily"/>
    <property type="match status" value="1"/>
</dbReference>
<comment type="catalytic activity">
    <reaction evidence="10">
        <text>[GlcNAc-(1-&gt;4)-Mur2Ac(oyl-L-Ala-gamma-D-Glu-L-Lys-D-Ala-D-Ala)](n)-di-trans,octa-cis-undecaprenyl diphosphate + beta-D-GlcNAc-(1-&gt;4)-Mur2Ac(oyl-L-Ala-gamma-D-Glu-L-Lys-D-Ala-D-Ala)-di-trans,octa-cis-undecaprenyl diphosphate = [GlcNAc-(1-&gt;4)-Mur2Ac(oyl-L-Ala-gamma-D-Glu-L-Lys-D-Ala-D-Ala)](n+1)-di-trans,octa-cis-undecaprenyl diphosphate + di-trans,octa-cis-undecaprenyl diphosphate + H(+)</text>
        <dbReference type="Rhea" id="RHEA:23708"/>
        <dbReference type="Rhea" id="RHEA-COMP:9602"/>
        <dbReference type="Rhea" id="RHEA-COMP:9603"/>
        <dbReference type="ChEBI" id="CHEBI:15378"/>
        <dbReference type="ChEBI" id="CHEBI:58405"/>
        <dbReference type="ChEBI" id="CHEBI:60033"/>
        <dbReference type="ChEBI" id="CHEBI:78435"/>
        <dbReference type="EC" id="2.4.99.28"/>
    </reaction>
</comment>
<dbReference type="PANTHER" id="PTHR32282:SF11">
    <property type="entry name" value="PENICILLIN-BINDING PROTEIN 1B"/>
    <property type="match status" value="1"/>
</dbReference>
<evidence type="ECO:0000256" key="2">
    <source>
        <dbReference type="ARBA" id="ARBA00022475"/>
    </source>
</evidence>
<evidence type="ECO:0000259" key="11">
    <source>
        <dbReference type="Pfam" id="PF00905"/>
    </source>
</evidence>
<feature type="non-terminal residue" evidence="12">
    <location>
        <position position="1"/>
    </location>
</feature>
<dbReference type="Pfam" id="PF00905">
    <property type="entry name" value="Transpeptidase"/>
    <property type="match status" value="1"/>
</dbReference>
<evidence type="ECO:0000256" key="1">
    <source>
        <dbReference type="ARBA" id="ARBA00004370"/>
    </source>
</evidence>